<evidence type="ECO:0000259" key="10">
    <source>
        <dbReference type="Pfam" id="PF02863"/>
    </source>
</evidence>
<organism evidence="11 12">
    <name type="scientific">Capillibacterium thermochitinicola</name>
    <dbReference type="NCBI Taxonomy" id="2699427"/>
    <lineage>
        <taxon>Bacteria</taxon>
        <taxon>Bacillati</taxon>
        <taxon>Bacillota</taxon>
        <taxon>Capillibacterium</taxon>
    </lineage>
</organism>
<feature type="domain" description="Arginine repressor C-terminal" evidence="10">
    <location>
        <begin position="81"/>
        <end position="145"/>
    </location>
</feature>
<dbReference type="GO" id="GO:0003700">
    <property type="term" value="F:DNA-binding transcription factor activity"/>
    <property type="evidence" value="ECO:0007669"/>
    <property type="project" value="UniProtKB-UniRule"/>
</dbReference>
<comment type="subcellular location">
    <subcellularLocation>
        <location evidence="1 7">Cytoplasm</location>
    </subcellularLocation>
</comment>
<dbReference type="GO" id="GO:0006526">
    <property type="term" value="P:L-arginine biosynthetic process"/>
    <property type="evidence" value="ECO:0007669"/>
    <property type="project" value="UniProtKB-UniPathway"/>
</dbReference>
<evidence type="ECO:0000313" key="11">
    <source>
        <dbReference type="EMBL" id="MBA2133135.1"/>
    </source>
</evidence>
<dbReference type="AlphaFoldDB" id="A0A8J6HZV9"/>
<feature type="domain" description="Arginine repressor DNA-binding" evidence="9">
    <location>
        <begin position="2"/>
        <end position="68"/>
    </location>
</feature>
<evidence type="ECO:0000256" key="5">
    <source>
        <dbReference type="ARBA" id="ARBA00023125"/>
    </source>
</evidence>
<dbReference type="PRINTS" id="PR01467">
    <property type="entry name" value="ARGREPRESSOR"/>
</dbReference>
<keyword evidence="6 7" id="KW-0804">Transcription</keyword>
<evidence type="ECO:0000313" key="12">
    <source>
        <dbReference type="Proteomes" id="UP000657177"/>
    </source>
</evidence>
<dbReference type="GO" id="GO:0005737">
    <property type="term" value="C:cytoplasm"/>
    <property type="evidence" value="ECO:0007669"/>
    <property type="project" value="UniProtKB-SubCell"/>
</dbReference>
<dbReference type="InterPro" id="IPR036390">
    <property type="entry name" value="WH_DNA-bd_sf"/>
</dbReference>
<dbReference type="InterPro" id="IPR020900">
    <property type="entry name" value="Arg_repress_DNA-bd"/>
</dbReference>
<dbReference type="PANTHER" id="PTHR34471:SF1">
    <property type="entry name" value="ARGININE REPRESSOR"/>
    <property type="match status" value="1"/>
</dbReference>
<dbReference type="Pfam" id="PF01316">
    <property type="entry name" value="Arg_repressor"/>
    <property type="match status" value="1"/>
</dbReference>
<dbReference type="UniPathway" id="UPA00068"/>
<proteinExistence type="inferred from homology"/>
<dbReference type="EMBL" id="JAAKDE010000012">
    <property type="protein sequence ID" value="MBA2133135.1"/>
    <property type="molecule type" value="Genomic_DNA"/>
</dbReference>
<dbReference type="InterPro" id="IPR036388">
    <property type="entry name" value="WH-like_DNA-bd_sf"/>
</dbReference>
<keyword evidence="3 7" id="KW-0963">Cytoplasm</keyword>
<keyword evidence="5 7" id="KW-0238">DNA-binding</keyword>
<evidence type="ECO:0000256" key="6">
    <source>
        <dbReference type="ARBA" id="ARBA00023163"/>
    </source>
</evidence>
<dbReference type="SUPFAM" id="SSF46785">
    <property type="entry name" value="Winged helix' DNA-binding domain"/>
    <property type="match status" value="1"/>
</dbReference>
<dbReference type="PANTHER" id="PTHR34471">
    <property type="entry name" value="ARGININE REPRESSOR"/>
    <property type="match status" value="1"/>
</dbReference>
<comment type="caution">
    <text evidence="11">The sequence shown here is derived from an EMBL/GenBank/DDBJ whole genome shotgun (WGS) entry which is preliminary data.</text>
</comment>
<keyword evidence="4 7" id="KW-0805">Transcription regulation</keyword>
<evidence type="ECO:0000256" key="3">
    <source>
        <dbReference type="ARBA" id="ARBA00022490"/>
    </source>
</evidence>
<dbReference type="Proteomes" id="UP000657177">
    <property type="component" value="Unassembled WGS sequence"/>
</dbReference>
<evidence type="ECO:0000256" key="8">
    <source>
        <dbReference type="NCBIfam" id="TIGR01529"/>
    </source>
</evidence>
<comment type="similarity">
    <text evidence="2 7">Belongs to the ArgR family.</text>
</comment>
<gene>
    <name evidence="7 11" type="primary">argR</name>
    <name evidence="11" type="ORF">G5B42_06210</name>
</gene>
<dbReference type="GO" id="GO:1900079">
    <property type="term" value="P:regulation of arginine biosynthetic process"/>
    <property type="evidence" value="ECO:0007669"/>
    <property type="project" value="UniProtKB-UniRule"/>
</dbReference>
<evidence type="ECO:0000256" key="2">
    <source>
        <dbReference type="ARBA" id="ARBA00008316"/>
    </source>
</evidence>
<comment type="pathway">
    <text evidence="7">Amino-acid biosynthesis; L-arginine biosynthesis [regulation].</text>
</comment>
<dbReference type="InterPro" id="IPR001669">
    <property type="entry name" value="Arg_repress"/>
</dbReference>
<dbReference type="InterPro" id="IPR020899">
    <property type="entry name" value="Arg_repress_C"/>
</dbReference>
<keyword evidence="7" id="KW-0028">Amino-acid biosynthesis</keyword>
<evidence type="ECO:0000256" key="1">
    <source>
        <dbReference type="ARBA" id="ARBA00004496"/>
    </source>
</evidence>
<sequence length="150" mass="16534">MKARRHGLILSIIKEKPIETQEALGAALKAEGIEVTQATLSRDIKELGLIKVPTPSGGYRYSLPLDRSFPDLLKRAERMFEGAVISIDHTDNLIMIKTTSGAAHGVAAALDDLDLSEVMGTIAGDDSILVIVRRKDQVEQVLERLYKLRR</sequence>
<keyword evidence="12" id="KW-1185">Reference proteome</keyword>
<dbReference type="GO" id="GO:0051259">
    <property type="term" value="P:protein complex oligomerization"/>
    <property type="evidence" value="ECO:0007669"/>
    <property type="project" value="InterPro"/>
</dbReference>
<dbReference type="Pfam" id="PF02863">
    <property type="entry name" value="Arg_repressor_C"/>
    <property type="match status" value="1"/>
</dbReference>
<name>A0A8J6HZV9_9FIRM</name>
<dbReference type="GO" id="GO:0003677">
    <property type="term" value="F:DNA binding"/>
    <property type="evidence" value="ECO:0007669"/>
    <property type="project" value="UniProtKB-KW"/>
</dbReference>
<dbReference type="NCBIfam" id="TIGR01529">
    <property type="entry name" value="argR_whole"/>
    <property type="match status" value="1"/>
</dbReference>
<dbReference type="GO" id="GO:0034618">
    <property type="term" value="F:arginine binding"/>
    <property type="evidence" value="ECO:0007669"/>
    <property type="project" value="InterPro"/>
</dbReference>
<dbReference type="InterPro" id="IPR036251">
    <property type="entry name" value="Arg_repress_C_sf"/>
</dbReference>
<protein>
    <recommendedName>
        <fullName evidence="7 8">Arginine repressor</fullName>
    </recommendedName>
</protein>
<dbReference type="SUPFAM" id="SSF55252">
    <property type="entry name" value="C-terminal domain of arginine repressor"/>
    <property type="match status" value="1"/>
</dbReference>
<dbReference type="HAMAP" id="MF_00173">
    <property type="entry name" value="Arg_repressor"/>
    <property type="match status" value="1"/>
</dbReference>
<keyword evidence="7" id="KW-0055">Arginine biosynthesis</keyword>
<accession>A0A8J6HZV9</accession>
<reference evidence="11" key="1">
    <citation type="submission" date="2020-06" db="EMBL/GenBank/DDBJ databases">
        <title>Novel chitinolytic bacterium.</title>
        <authorList>
            <person name="Ungkulpasvich U."/>
            <person name="Kosugi A."/>
            <person name="Uke A."/>
        </authorList>
    </citation>
    <scope>NUCLEOTIDE SEQUENCE</scope>
    <source>
        <strain evidence="11">UUS1-1</strain>
    </source>
</reference>
<evidence type="ECO:0000256" key="7">
    <source>
        <dbReference type="HAMAP-Rule" id="MF_00173"/>
    </source>
</evidence>
<dbReference type="Gene3D" id="3.30.1360.40">
    <property type="match status" value="1"/>
</dbReference>
<evidence type="ECO:0000259" key="9">
    <source>
        <dbReference type="Pfam" id="PF01316"/>
    </source>
</evidence>
<keyword evidence="7" id="KW-0678">Repressor</keyword>
<evidence type="ECO:0000256" key="4">
    <source>
        <dbReference type="ARBA" id="ARBA00023015"/>
    </source>
</evidence>
<comment type="function">
    <text evidence="7">Regulates arginine biosynthesis genes.</text>
</comment>
<dbReference type="RefSeq" id="WP_181339590.1">
    <property type="nucleotide sequence ID" value="NZ_JAAKDE010000012.1"/>
</dbReference>
<dbReference type="Gene3D" id="1.10.10.10">
    <property type="entry name" value="Winged helix-like DNA-binding domain superfamily/Winged helix DNA-binding domain"/>
    <property type="match status" value="1"/>
</dbReference>